<sequence length="147" mass="16782">MNAKILVSIAIVLTSSTLYGFPLKIEDLKKGESIVIHVSHKVPKAVTYTYVFTHKRVYISCMAGETTEVFNDLTLSVEEAGQVDHFLDLVRRGRNASKLKSEGVYYQFIFNQIGQKPKRWALTIREPRKSSKKHTSLLDLRKKALKK</sequence>
<dbReference type="AlphaFoldDB" id="A0AAT9FN84"/>
<gene>
    <name evidence="1" type="ORF">NT6N_24550</name>
</gene>
<reference evidence="1" key="1">
    <citation type="submission" date="2024-07" db="EMBL/GenBank/DDBJ databases">
        <title>Complete genome sequence of Verrucomicrobiaceae bacterium NT6N.</title>
        <authorList>
            <person name="Huang C."/>
            <person name="Takami H."/>
            <person name="Hamasaki K."/>
        </authorList>
    </citation>
    <scope>NUCLEOTIDE SEQUENCE</scope>
    <source>
        <strain evidence="1">NT6N</strain>
    </source>
</reference>
<evidence type="ECO:0000313" key="1">
    <source>
        <dbReference type="EMBL" id="BDS07415.1"/>
    </source>
</evidence>
<dbReference type="EMBL" id="AP026866">
    <property type="protein sequence ID" value="BDS07415.1"/>
    <property type="molecule type" value="Genomic_DNA"/>
</dbReference>
<dbReference type="KEGG" id="osu:NT6N_24550"/>
<organism evidence="1">
    <name type="scientific">Oceaniferula spumae</name>
    <dbReference type="NCBI Taxonomy" id="2979115"/>
    <lineage>
        <taxon>Bacteria</taxon>
        <taxon>Pseudomonadati</taxon>
        <taxon>Verrucomicrobiota</taxon>
        <taxon>Verrucomicrobiia</taxon>
        <taxon>Verrucomicrobiales</taxon>
        <taxon>Verrucomicrobiaceae</taxon>
        <taxon>Oceaniferula</taxon>
    </lineage>
</organism>
<proteinExistence type="predicted"/>
<protein>
    <submittedName>
        <fullName evidence="1">Uncharacterized protein</fullName>
    </submittedName>
</protein>
<name>A0AAT9FN84_9BACT</name>
<accession>A0AAT9FN84</accession>